<reference evidence="1 3" key="2">
    <citation type="journal article" date="2013" name="Environ. Sci. Technol.">
        <title>The 4-tert-butylphenol-utilizing bacterium Sphingobium fuliginis OMI can degrade bisphenols via phenolic ring hydroxylation and meta-cleavage pathway.</title>
        <authorList>
            <person name="Ogata Y."/>
            <person name="Goda S."/>
            <person name="Toyama T."/>
            <person name="Sei K."/>
            <person name="Ike M."/>
        </authorList>
    </citation>
    <scope>NUCLEOTIDE SEQUENCE [LARGE SCALE GENOMIC DNA]</scope>
    <source>
        <strain evidence="1 3">OMI</strain>
    </source>
</reference>
<evidence type="ECO:0008006" key="5">
    <source>
        <dbReference type="Google" id="ProtNLM"/>
    </source>
</evidence>
<dbReference type="Proteomes" id="UP000593663">
    <property type="component" value="Chromosome 1"/>
</dbReference>
<dbReference type="InterPro" id="IPR032710">
    <property type="entry name" value="NTF2-like_dom_sf"/>
</dbReference>
<gene>
    <name evidence="2" type="ORF">H5V43_00795</name>
    <name evidence="1" type="ORF">SFOMI_3124</name>
</gene>
<evidence type="ECO:0000313" key="2">
    <source>
        <dbReference type="EMBL" id="QOT71751.1"/>
    </source>
</evidence>
<protein>
    <recommendedName>
        <fullName evidence="5">SnoaL-like domain-containing protein</fullName>
    </recommendedName>
</protein>
<organism evidence="1 3">
    <name type="scientific">Sphingobium fuliginis (strain ATCC 27551)</name>
    <dbReference type="NCBI Taxonomy" id="336203"/>
    <lineage>
        <taxon>Bacteria</taxon>
        <taxon>Pseudomonadati</taxon>
        <taxon>Pseudomonadota</taxon>
        <taxon>Alphaproteobacteria</taxon>
        <taxon>Sphingomonadales</taxon>
        <taxon>Sphingomonadaceae</taxon>
        <taxon>Sphingobium</taxon>
    </lineage>
</organism>
<reference evidence="1" key="4">
    <citation type="submission" date="2017-10" db="EMBL/GenBank/DDBJ databases">
        <authorList>
            <person name="Banno H."/>
            <person name="Chua N.-H."/>
        </authorList>
    </citation>
    <scope>NUCLEOTIDE SEQUENCE</scope>
    <source>
        <strain evidence="1">OMI</strain>
    </source>
</reference>
<dbReference type="AlphaFoldDB" id="A0A292ZGK5"/>
<dbReference type="Proteomes" id="UP000221538">
    <property type="component" value="Unassembled WGS sequence"/>
</dbReference>
<name>A0A292ZGK5_SPHSA</name>
<reference evidence="1 3" key="1">
    <citation type="journal article" date="2013" name="Biodegradation">
        <title>Occurrence of 4-tert-butylphenol (4-t-BP) biodegradation in an aquatic sample caused by the presence of Spirodela polyrrhiza and isolation of a 4-t-BP-utilizing bacterium.</title>
        <authorList>
            <person name="Ogata Y."/>
            <person name="Toyama T."/>
            <person name="Yu N."/>
            <person name="Wang X."/>
            <person name="Sei K."/>
            <person name="Ike M."/>
        </authorList>
    </citation>
    <scope>NUCLEOTIDE SEQUENCE [LARGE SCALE GENOMIC DNA]</scope>
    <source>
        <strain evidence="1 3">OMI</strain>
    </source>
</reference>
<reference evidence="2" key="6">
    <citation type="journal article" date="2021" name="Microbiol. Resour. Announc.">
        <title>Complete Genome Sequence of Sphingobium barthaii KK22, a High-Molecular-Weight Polycyclic Aromatic Hydrocarbon-Degrading Soil Bacterium.</title>
        <authorList>
            <person name="Mori J.F."/>
            <person name="Kanaly R.A."/>
        </authorList>
    </citation>
    <scope>NUCLEOTIDE SEQUENCE</scope>
    <source>
        <strain evidence="2">KK22</strain>
    </source>
</reference>
<reference evidence="1" key="3">
    <citation type="submission" date="2017-10" db="EMBL/GenBank/DDBJ databases">
        <title>Bioaugmenting a lab-scale membrane bioreactor with Sphingobium fuliginis OMI to degrade 4-tert-butylphenol.</title>
        <authorList>
            <person name="Takada K."/>
            <person name="Shiba T."/>
            <person name="Soda S."/>
            <person name="Inoue D."/>
            <person name="Miyake M."/>
            <person name="Eguchi M."/>
            <person name="Ike M."/>
        </authorList>
    </citation>
    <scope>NUCLEOTIDE SEQUENCE</scope>
    <source>
        <strain evidence="1">OMI</strain>
    </source>
</reference>
<dbReference type="SUPFAM" id="SSF54427">
    <property type="entry name" value="NTF2-like"/>
    <property type="match status" value="1"/>
</dbReference>
<sequence>MAEGNIVSTENMDIEEKLRIEKNTRKWVKHFIDNVEGRTYEEVLDKMTPDSYFVLLGNTPVSGKFSKEECFTKMAPQYERYLVRPTIKFSHIMVDGDMALLRAVGQGGKARYGSYSQPYYGYWFRAVEEGYAEIIEWNDPIEMATKMYGAAVVPPEDDRDVWTMAGA</sequence>
<proteinExistence type="predicted"/>
<evidence type="ECO:0000313" key="3">
    <source>
        <dbReference type="Proteomes" id="UP000221538"/>
    </source>
</evidence>
<dbReference type="Gene3D" id="3.10.450.50">
    <property type="match status" value="1"/>
</dbReference>
<dbReference type="RefSeq" id="WP_025547183.1">
    <property type="nucleotide sequence ID" value="NZ_BATN01000008.1"/>
</dbReference>
<evidence type="ECO:0000313" key="4">
    <source>
        <dbReference type="Proteomes" id="UP000593663"/>
    </source>
</evidence>
<accession>A0A292ZGK5</accession>
<evidence type="ECO:0000313" key="1">
    <source>
        <dbReference type="EMBL" id="GAY22567.1"/>
    </source>
</evidence>
<dbReference type="EMBL" id="CP060035">
    <property type="protein sequence ID" value="QOT71751.1"/>
    <property type="molecule type" value="Genomic_DNA"/>
</dbReference>
<reference evidence="4" key="5">
    <citation type="submission" date="2020-08" db="EMBL/GenBank/DDBJ databases">
        <title>Complete genome sequence of Sphingobium barthaii strain KK22, a high-molecular-weight polycyclic aromatic hydrocarbon-degrading soil bacterium.</title>
        <authorList>
            <person name="Mori J.F."/>
            <person name="Kanaly R.A."/>
        </authorList>
    </citation>
    <scope>NUCLEOTIDE SEQUENCE [LARGE SCALE GENOMIC DNA]</scope>
    <source>
        <strain evidence="4">KK22</strain>
    </source>
</reference>
<dbReference type="KEGG" id="sbar:H5V43_00795"/>
<dbReference type="EMBL" id="BEWI01000032">
    <property type="protein sequence ID" value="GAY22567.1"/>
    <property type="molecule type" value="Genomic_DNA"/>
</dbReference>